<dbReference type="RefSeq" id="WP_164693640.1">
    <property type="nucleotide sequence ID" value="NZ_JAAIKB010000002.1"/>
</dbReference>
<dbReference type="AlphaFoldDB" id="A0A6M1LHY6"/>
<reference evidence="1 2" key="1">
    <citation type="submission" date="2020-03" db="EMBL/GenBank/DDBJ databases">
        <title>Roseomonas stagni sp. nov., isolated from pond water in Japan.</title>
        <authorList>
            <person name="Furuhata K."/>
            <person name="Miyamoto H."/>
            <person name="Goto K."/>
        </authorList>
    </citation>
    <scope>NUCLEOTIDE SEQUENCE [LARGE SCALE GENOMIC DNA]</scope>
    <source>
        <strain evidence="1 2">PeD5</strain>
    </source>
</reference>
<evidence type="ECO:0000313" key="2">
    <source>
        <dbReference type="Proteomes" id="UP000475385"/>
    </source>
</evidence>
<dbReference type="Pfam" id="PF10604">
    <property type="entry name" value="Polyketide_cyc2"/>
    <property type="match status" value="2"/>
</dbReference>
<organism evidence="1 2">
    <name type="scientific">Falsiroseomonas algicola</name>
    <dbReference type="NCBI Taxonomy" id="2716930"/>
    <lineage>
        <taxon>Bacteria</taxon>
        <taxon>Pseudomonadati</taxon>
        <taxon>Pseudomonadota</taxon>
        <taxon>Alphaproteobacteria</taxon>
        <taxon>Acetobacterales</taxon>
        <taxon>Roseomonadaceae</taxon>
        <taxon>Falsiroseomonas</taxon>
    </lineage>
</organism>
<dbReference type="Gene3D" id="3.30.530.20">
    <property type="match status" value="2"/>
</dbReference>
<dbReference type="PANTHER" id="PTHR39332:SF7">
    <property type="entry name" value="SRPBCC FAMILY PROTEIN"/>
    <property type="match status" value="1"/>
</dbReference>
<proteinExistence type="predicted"/>
<dbReference type="PANTHER" id="PTHR39332">
    <property type="entry name" value="BLL4707 PROTEIN"/>
    <property type="match status" value="1"/>
</dbReference>
<dbReference type="Proteomes" id="UP000475385">
    <property type="component" value="Unassembled WGS sequence"/>
</dbReference>
<sequence>MARAYASTILDAPVEAVWDLVRDFNGLPAWNAAIARSEIEDGLDSDVVGCVRRFHLPDGTLVRERLLSLNDRDYSFTYNFETPAFPVTNYLARMRLLPVTDGEKTFAEWEATFDEAPEDAGKYVDIVSNAVFQAGWNSLKPRVAGRAAPAGAQRWSGFPPSKAWCSTVIDAPVEAVWSIIRDFAGMGGWHDDITRMQMLDGARSDKVSGTRDFLFGAGHLNEKLLHLDDTERSYSYFITKSELPWMQYVSGPRLWPVTDGNRTFGTWFGDWVASPRDDAALIPNTEQNVYLKALHTVARRCSRALV</sequence>
<dbReference type="InterPro" id="IPR023393">
    <property type="entry name" value="START-like_dom_sf"/>
</dbReference>
<dbReference type="SUPFAM" id="SSF55961">
    <property type="entry name" value="Bet v1-like"/>
    <property type="match status" value="2"/>
</dbReference>
<dbReference type="CDD" id="cd07821">
    <property type="entry name" value="PYR_PYL_RCAR_like"/>
    <property type="match status" value="2"/>
</dbReference>
<accession>A0A6M1LHY6</accession>
<name>A0A6M1LHY6_9PROT</name>
<gene>
    <name evidence="1" type="ORF">G3576_07025</name>
</gene>
<protein>
    <submittedName>
        <fullName evidence="1">SRPBCC family protein</fullName>
    </submittedName>
</protein>
<comment type="caution">
    <text evidence="1">The sequence shown here is derived from an EMBL/GenBank/DDBJ whole genome shotgun (WGS) entry which is preliminary data.</text>
</comment>
<dbReference type="EMBL" id="JAAIKB010000002">
    <property type="protein sequence ID" value="NGM19762.1"/>
    <property type="molecule type" value="Genomic_DNA"/>
</dbReference>
<keyword evidence="2" id="KW-1185">Reference proteome</keyword>
<dbReference type="InterPro" id="IPR019587">
    <property type="entry name" value="Polyketide_cyclase/dehydratase"/>
</dbReference>
<evidence type="ECO:0000313" key="1">
    <source>
        <dbReference type="EMBL" id="NGM19762.1"/>
    </source>
</evidence>